<reference evidence="1 2" key="1">
    <citation type="submission" date="2018-10" db="EMBL/GenBank/DDBJ databases">
        <title>Bradyrhizobium sp. nov., isolated from effective nodules of peanut in China.</title>
        <authorList>
            <person name="Li Y."/>
        </authorList>
    </citation>
    <scope>NUCLEOTIDE SEQUENCE [LARGE SCALE GENOMIC DNA]</scope>
    <source>
        <strain evidence="1 2">CCBAU 51781</strain>
    </source>
</reference>
<evidence type="ECO:0000313" key="1">
    <source>
        <dbReference type="EMBL" id="RXG85644.1"/>
    </source>
</evidence>
<organism evidence="1 2">
    <name type="scientific">Bradyrhizobium zhanjiangense</name>
    <dbReference type="NCBI Taxonomy" id="1325107"/>
    <lineage>
        <taxon>Bacteria</taxon>
        <taxon>Pseudomonadati</taxon>
        <taxon>Pseudomonadota</taxon>
        <taxon>Alphaproteobacteria</taxon>
        <taxon>Hyphomicrobiales</taxon>
        <taxon>Nitrobacteraceae</taxon>
        <taxon>Bradyrhizobium</taxon>
    </lineage>
</organism>
<evidence type="ECO:0000313" key="2">
    <source>
        <dbReference type="Proteomes" id="UP000289946"/>
    </source>
</evidence>
<name>A0ABY0D9V3_9BRAD</name>
<proteinExistence type="predicted"/>
<dbReference type="Proteomes" id="UP000289946">
    <property type="component" value="Unassembled WGS sequence"/>
</dbReference>
<sequence>MQPLCRARGGKEFQSISRIVAIAVGLRDQSFLLQQVLLTDIDMSLGHHEMLLQHSAVHLSL</sequence>
<keyword evidence="2" id="KW-1185">Reference proteome</keyword>
<gene>
    <name evidence="1" type="ORF">EAS62_38485</name>
</gene>
<protein>
    <submittedName>
        <fullName evidence="1">Uncharacterized protein</fullName>
    </submittedName>
</protein>
<accession>A0ABY0D9V3</accession>
<dbReference type="EMBL" id="RDRA01000043">
    <property type="protein sequence ID" value="RXG85644.1"/>
    <property type="molecule type" value="Genomic_DNA"/>
</dbReference>
<comment type="caution">
    <text evidence="1">The sequence shown here is derived from an EMBL/GenBank/DDBJ whole genome shotgun (WGS) entry which is preliminary data.</text>
</comment>